<protein>
    <recommendedName>
        <fullName evidence="4">NADP-dependent oxidoreductase domain-containing protein</fullName>
    </recommendedName>
</protein>
<evidence type="ECO:0000313" key="6">
    <source>
        <dbReference type="Proteomes" id="UP001500393"/>
    </source>
</evidence>
<organism evidence="5 6">
    <name type="scientific">Kribbella sancticallisti</name>
    <dbReference type="NCBI Taxonomy" id="460087"/>
    <lineage>
        <taxon>Bacteria</taxon>
        <taxon>Bacillati</taxon>
        <taxon>Actinomycetota</taxon>
        <taxon>Actinomycetes</taxon>
        <taxon>Propionibacteriales</taxon>
        <taxon>Kribbellaceae</taxon>
        <taxon>Kribbella</taxon>
    </lineage>
</organism>
<keyword evidence="2" id="KW-0521">NADP</keyword>
<dbReference type="PANTHER" id="PTHR43827">
    <property type="entry name" value="2,5-DIKETO-D-GLUCONIC ACID REDUCTASE"/>
    <property type="match status" value="1"/>
</dbReference>
<gene>
    <name evidence="5" type="ORF">GCM10009789_56980</name>
</gene>
<dbReference type="InterPro" id="IPR018170">
    <property type="entry name" value="Aldo/ket_reductase_CS"/>
</dbReference>
<dbReference type="Proteomes" id="UP001500393">
    <property type="component" value="Unassembled WGS sequence"/>
</dbReference>
<comment type="caution">
    <text evidence="5">The sequence shown here is derived from an EMBL/GenBank/DDBJ whole genome shotgun (WGS) entry which is preliminary data.</text>
</comment>
<comment type="similarity">
    <text evidence="1">Belongs to the aldo/keto reductase family.</text>
</comment>
<reference evidence="6" key="1">
    <citation type="journal article" date="2019" name="Int. J. Syst. Evol. Microbiol.">
        <title>The Global Catalogue of Microorganisms (GCM) 10K type strain sequencing project: providing services to taxonomists for standard genome sequencing and annotation.</title>
        <authorList>
            <consortium name="The Broad Institute Genomics Platform"/>
            <consortium name="The Broad Institute Genome Sequencing Center for Infectious Disease"/>
            <person name="Wu L."/>
            <person name="Ma J."/>
        </authorList>
    </citation>
    <scope>NUCLEOTIDE SEQUENCE [LARGE SCALE GENOMIC DNA]</scope>
    <source>
        <strain evidence="6">JCM 14969</strain>
    </source>
</reference>
<keyword evidence="6" id="KW-1185">Reference proteome</keyword>
<evidence type="ECO:0000256" key="1">
    <source>
        <dbReference type="ARBA" id="ARBA00007905"/>
    </source>
</evidence>
<dbReference type="InterPro" id="IPR036812">
    <property type="entry name" value="NAD(P)_OxRdtase_dom_sf"/>
</dbReference>
<evidence type="ECO:0000256" key="3">
    <source>
        <dbReference type="ARBA" id="ARBA00023002"/>
    </source>
</evidence>
<evidence type="ECO:0000256" key="2">
    <source>
        <dbReference type="ARBA" id="ARBA00022857"/>
    </source>
</evidence>
<evidence type="ECO:0000259" key="4">
    <source>
        <dbReference type="Pfam" id="PF00248"/>
    </source>
</evidence>
<evidence type="ECO:0000313" key="5">
    <source>
        <dbReference type="EMBL" id="GAA1595636.1"/>
    </source>
</evidence>
<name>A0ABP4Q2I2_9ACTN</name>
<dbReference type="InterPro" id="IPR020471">
    <property type="entry name" value="AKR"/>
</dbReference>
<dbReference type="PANTHER" id="PTHR43827:SF3">
    <property type="entry name" value="NADP-DEPENDENT OXIDOREDUCTASE DOMAIN-CONTAINING PROTEIN"/>
    <property type="match status" value="1"/>
</dbReference>
<dbReference type="Pfam" id="PF00248">
    <property type="entry name" value="Aldo_ket_red"/>
    <property type="match status" value="1"/>
</dbReference>
<dbReference type="PROSITE" id="PS00063">
    <property type="entry name" value="ALDOKETO_REDUCTASE_3"/>
    <property type="match status" value="1"/>
</dbReference>
<dbReference type="EMBL" id="BAAAOS010000045">
    <property type="protein sequence ID" value="GAA1595636.1"/>
    <property type="molecule type" value="Genomic_DNA"/>
</dbReference>
<dbReference type="SUPFAM" id="SSF51430">
    <property type="entry name" value="NAD(P)-linked oxidoreductase"/>
    <property type="match status" value="1"/>
</dbReference>
<accession>A0ABP4Q2I2</accession>
<sequence length="87" mass="9524">MAKGGSLLSEPAVRKLAETYDRTPAQVVLRWHLQRGTIVIPKSVTPSRIAENLDVFGFTLTEADLTALSSLDRDERTGPDPNTFNVA</sequence>
<dbReference type="InterPro" id="IPR023210">
    <property type="entry name" value="NADP_OxRdtase_dom"/>
</dbReference>
<keyword evidence="3" id="KW-0560">Oxidoreductase</keyword>
<dbReference type="Gene3D" id="3.20.20.100">
    <property type="entry name" value="NADP-dependent oxidoreductase domain"/>
    <property type="match status" value="1"/>
</dbReference>
<feature type="domain" description="NADP-dependent oxidoreductase" evidence="4">
    <location>
        <begin position="11"/>
        <end position="72"/>
    </location>
</feature>
<proteinExistence type="inferred from homology"/>